<dbReference type="InterPro" id="IPR051259">
    <property type="entry name" value="rRNA_Methyltransferase"/>
</dbReference>
<dbReference type="Proteomes" id="UP000723463">
    <property type="component" value="Unassembled WGS sequence"/>
</dbReference>
<dbReference type="PANTHER" id="PTHR43191:SF2">
    <property type="entry name" value="RRNA METHYLTRANSFERASE 3, MITOCHONDRIAL"/>
    <property type="match status" value="1"/>
</dbReference>
<keyword evidence="3" id="KW-1185">Reference proteome</keyword>
<dbReference type="CDD" id="cd18095">
    <property type="entry name" value="SpoU-like_rRNA-MTase"/>
    <property type="match status" value="1"/>
</dbReference>
<gene>
    <name evidence="2" type="ORF">EC957_001992</name>
</gene>
<organism evidence="2 3">
    <name type="scientific">Mortierella hygrophila</name>
    <dbReference type="NCBI Taxonomy" id="979708"/>
    <lineage>
        <taxon>Eukaryota</taxon>
        <taxon>Fungi</taxon>
        <taxon>Fungi incertae sedis</taxon>
        <taxon>Mucoromycota</taxon>
        <taxon>Mortierellomycotina</taxon>
        <taxon>Mortierellomycetes</taxon>
        <taxon>Mortierellales</taxon>
        <taxon>Mortierellaceae</taxon>
        <taxon>Mortierella</taxon>
    </lineage>
</organism>
<dbReference type="InterPro" id="IPR029028">
    <property type="entry name" value="Alpha/beta_knot_MTases"/>
</dbReference>
<evidence type="ECO:0000313" key="3">
    <source>
        <dbReference type="Proteomes" id="UP000723463"/>
    </source>
</evidence>
<dbReference type="InterPro" id="IPR029026">
    <property type="entry name" value="tRNA_m1G_MTases_N"/>
</dbReference>
<dbReference type="SUPFAM" id="SSF75217">
    <property type="entry name" value="alpha/beta knot"/>
    <property type="match status" value="2"/>
</dbReference>
<feature type="compositionally biased region" description="Basic and acidic residues" evidence="1">
    <location>
        <begin position="318"/>
        <end position="345"/>
    </location>
</feature>
<accession>A0A9P6K290</accession>
<feature type="region of interest" description="Disordered" evidence="1">
    <location>
        <begin position="88"/>
        <end position="116"/>
    </location>
</feature>
<comment type="caution">
    <text evidence="2">The sequence shown here is derived from an EMBL/GenBank/DDBJ whole genome shotgun (WGS) entry which is preliminary data.</text>
</comment>
<sequence length="411" mass="45551">MSKPLARILLPSRFQVITSPQNKVVQRLERLRRSKAAREEEGHVVVQGIKTLQELGSKGHHCVRTIGVTYDKEKGPIRSPALDVVTAVQREEEEEEEDEDRKQLSRGSLKEQGSGVRGKAFRADQYVAVSRKLTTRILGTDSPTAEHEVWAEVAIPDRSALFSTAAHVPIASTSKDEKSDSSIIEKLLVFDQVSDPGNMGLMIRSAMAFSWNAGWQTPGTVDPFNDKVVRASRALCLDFPMKVGGRWTELDVFLKSREIVPLVADMVPGWISQEEGRGERSSSTTSMAIDSHRLVWWNWPSSLSRGKAPEKIALIMSSEHHGVDGRDGVGEGSDEKRREKDEDRAAKNRLLARAIRVSIPMNPAVESMNVAAAATAMMWELNRVLDSQVKKGTSSSTREGDLDLQIFDKDA</sequence>
<evidence type="ECO:0000313" key="2">
    <source>
        <dbReference type="EMBL" id="KAF9542415.1"/>
    </source>
</evidence>
<protein>
    <recommendedName>
        <fullName evidence="4">tRNA/rRNA methyltransferase SpoU type domain-containing protein</fullName>
    </recommendedName>
</protein>
<feature type="compositionally biased region" description="Basic and acidic residues" evidence="1">
    <location>
        <begin position="398"/>
        <end position="411"/>
    </location>
</feature>
<name>A0A9P6K290_9FUNG</name>
<dbReference type="GO" id="GO:0003723">
    <property type="term" value="F:RNA binding"/>
    <property type="evidence" value="ECO:0007669"/>
    <property type="project" value="TreeGrafter"/>
</dbReference>
<evidence type="ECO:0000256" key="1">
    <source>
        <dbReference type="SAM" id="MobiDB-lite"/>
    </source>
</evidence>
<dbReference type="Gene3D" id="3.30.1330.30">
    <property type="match status" value="1"/>
</dbReference>
<feature type="region of interest" description="Disordered" evidence="1">
    <location>
        <begin position="317"/>
        <end position="345"/>
    </location>
</feature>
<dbReference type="AlphaFoldDB" id="A0A9P6K290"/>
<reference evidence="2" key="1">
    <citation type="journal article" date="2020" name="Fungal Divers.">
        <title>Resolving the Mortierellaceae phylogeny through synthesis of multi-gene phylogenetics and phylogenomics.</title>
        <authorList>
            <person name="Vandepol N."/>
            <person name="Liber J."/>
            <person name="Desiro A."/>
            <person name="Na H."/>
            <person name="Kennedy M."/>
            <person name="Barry K."/>
            <person name="Grigoriev I.V."/>
            <person name="Miller A.N."/>
            <person name="O'Donnell K."/>
            <person name="Stajich J.E."/>
            <person name="Bonito G."/>
        </authorList>
    </citation>
    <scope>NUCLEOTIDE SEQUENCE</scope>
    <source>
        <strain evidence="2">NRRL 2591</strain>
    </source>
</reference>
<evidence type="ECO:0008006" key="4">
    <source>
        <dbReference type="Google" id="ProtNLM"/>
    </source>
</evidence>
<dbReference type="Gene3D" id="3.40.1280.10">
    <property type="match status" value="1"/>
</dbReference>
<feature type="region of interest" description="Disordered" evidence="1">
    <location>
        <begin position="389"/>
        <end position="411"/>
    </location>
</feature>
<dbReference type="InterPro" id="IPR029064">
    <property type="entry name" value="Ribosomal_eL30-like_sf"/>
</dbReference>
<proteinExistence type="predicted"/>
<dbReference type="SUPFAM" id="SSF55315">
    <property type="entry name" value="L30e-like"/>
    <property type="match status" value="1"/>
</dbReference>
<dbReference type="PANTHER" id="PTHR43191">
    <property type="entry name" value="RRNA METHYLTRANSFERASE 3"/>
    <property type="match status" value="1"/>
</dbReference>
<dbReference type="EMBL" id="JAAAXW010000139">
    <property type="protein sequence ID" value="KAF9542415.1"/>
    <property type="molecule type" value="Genomic_DNA"/>
</dbReference>